<accession>A0A2P6TPF8</accession>
<keyword evidence="3" id="KW-1185">Reference proteome</keyword>
<dbReference type="GO" id="GO:0005930">
    <property type="term" value="C:axoneme"/>
    <property type="evidence" value="ECO:0007669"/>
    <property type="project" value="UniProtKB-SubCell"/>
</dbReference>
<dbReference type="PANTHER" id="PTHR16134:SF119">
    <property type="entry name" value="AT02038P-RELATED"/>
    <property type="match status" value="1"/>
</dbReference>
<dbReference type="SUPFAM" id="SSF52047">
    <property type="entry name" value="RNI-like"/>
    <property type="match status" value="1"/>
</dbReference>
<dbReference type="OrthoDB" id="519206at2759"/>
<reference evidence="2 3" key="1">
    <citation type="journal article" date="2018" name="Plant J.">
        <title>Genome sequences of Chlorella sorokiniana UTEX 1602 and Micractinium conductrix SAG 241.80: implications to maltose excretion by a green alga.</title>
        <authorList>
            <person name="Arriola M.B."/>
            <person name="Velmurugan N."/>
            <person name="Zhang Y."/>
            <person name="Plunkett M.H."/>
            <person name="Hondzo H."/>
            <person name="Barney B.M."/>
        </authorList>
    </citation>
    <scope>NUCLEOTIDE SEQUENCE [LARGE SCALE GENOMIC DNA]</scope>
    <source>
        <strain evidence="3">UTEX 1602</strain>
    </source>
</reference>
<dbReference type="InterPro" id="IPR032675">
    <property type="entry name" value="LRR_dom_sf"/>
</dbReference>
<dbReference type="EMBL" id="LHPG02000009">
    <property type="protein sequence ID" value="PRW55918.1"/>
    <property type="molecule type" value="Genomic_DNA"/>
</dbReference>
<dbReference type="AlphaFoldDB" id="A0A2P6TPF8"/>
<comment type="subcellular location">
    <subcellularLocation>
        <location evidence="1">Cytoplasm</location>
        <location evidence="1">Cytoskeleton</location>
        <location evidence="1">Cilium axoneme</location>
    </subcellularLocation>
</comment>
<evidence type="ECO:0000313" key="3">
    <source>
        <dbReference type="Proteomes" id="UP000239899"/>
    </source>
</evidence>
<dbReference type="SUPFAM" id="SSF81383">
    <property type="entry name" value="F-box domain"/>
    <property type="match status" value="1"/>
</dbReference>
<protein>
    <submittedName>
        <fullName evidence="2">Pilus assembly</fullName>
    </submittedName>
</protein>
<sequence>MPASNQPRFSDLPHDLLQRVAGLLGDEDRLAMLDVCSGWAAAIEAAPALWPTAVLSMPPTKLNGLELRQGVLSVDSSLAADLRPATRLTGLELCIRGAQHLLQLCQALPALRELSYSLGWADLQPELLLQVAALLGNEDRLAMLDVCSGWAAAIEAAPALWPTAVLALPPTQLTELNLGSNHMSLVASQPGQVDSLGSSLVADLSPATRLTSLALRIRGAQHLLELCRALPALRELSLDVYWCENEDGQQVVAILQQLPQLTLSCGFHGYNGTEVTMNDYLQDEVWEMTELPPMAGLHLTALQLYGAMATPPDLVQLPHLQSLKLHYVHGHHWGHEPLTGLASLSRLELAAFFDPDETALAAAPRLAVVHAPSTSNEWRARLAALRPDVHLTPAPEAEQQ</sequence>
<dbReference type="Gene3D" id="3.80.10.10">
    <property type="entry name" value="Ribonuclease Inhibitor"/>
    <property type="match status" value="1"/>
</dbReference>
<evidence type="ECO:0000313" key="2">
    <source>
        <dbReference type="EMBL" id="PRW55918.1"/>
    </source>
</evidence>
<name>A0A2P6TPF8_CHLSO</name>
<dbReference type="InterPro" id="IPR036047">
    <property type="entry name" value="F-box-like_dom_sf"/>
</dbReference>
<dbReference type="Gene3D" id="1.20.1280.50">
    <property type="match status" value="2"/>
</dbReference>
<proteinExistence type="predicted"/>
<comment type="caution">
    <text evidence="2">The sequence shown here is derived from an EMBL/GenBank/DDBJ whole genome shotgun (WGS) entry which is preliminary data.</text>
</comment>
<dbReference type="Proteomes" id="UP000239899">
    <property type="component" value="Unassembled WGS sequence"/>
</dbReference>
<organism evidence="2 3">
    <name type="scientific">Chlorella sorokiniana</name>
    <name type="common">Freshwater green alga</name>
    <dbReference type="NCBI Taxonomy" id="3076"/>
    <lineage>
        <taxon>Eukaryota</taxon>
        <taxon>Viridiplantae</taxon>
        <taxon>Chlorophyta</taxon>
        <taxon>core chlorophytes</taxon>
        <taxon>Trebouxiophyceae</taxon>
        <taxon>Chlorellales</taxon>
        <taxon>Chlorellaceae</taxon>
        <taxon>Chlorella clade</taxon>
        <taxon>Chlorella</taxon>
    </lineage>
</organism>
<evidence type="ECO:0000256" key="1">
    <source>
        <dbReference type="ARBA" id="ARBA00004430"/>
    </source>
</evidence>
<gene>
    <name evidence="2" type="ORF">C2E21_4930</name>
</gene>
<dbReference type="PANTHER" id="PTHR16134">
    <property type="entry name" value="F-BOX/TPR REPEAT PROTEIN POF3"/>
    <property type="match status" value="1"/>
</dbReference>